<protein>
    <submittedName>
        <fullName evidence="3">Uncharacterized protein</fullName>
    </submittedName>
</protein>
<feature type="compositionally biased region" description="Basic and acidic residues" evidence="1">
    <location>
        <begin position="1"/>
        <end position="13"/>
    </location>
</feature>
<feature type="transmembrane region" description="Helical" evidence="2">
    <location>
        <begin position="261"/>
        <end position="283"/>
    </location>
</feature>
<gene>
    <name evidence="3" type="ORF">SAMN05216246_10749</name>
</gene>
<proteinExistence type="predicted"/>
<feature type="compositionally biased region" description="Acidic residues" evidence="1">
    <location>
        <begin position="41"/>
        <end position="51"/>
    </location>
</feature>
<evidence type="ECO:0000256" key="2">
    <source>
        <dbReference type="SAM" id="Phobius"/>
    </source>
</evidence>
<dbReference type="EMBL" id="FQYL01000007">
    <property type="protein sequence ID" value="SHI92045.1"/>
    <property type="molecule type" value="Genomic_DNA"/>
</dbReference>
<dbReference type="RefSeq" id="WP_231952732.1">
    <property type="nucleotide sequence ID" value="NZ_BDIO01000006.1"/>
</dbReference>
<feature type="region of interest" description="Disordered" evidence="1">
    <location>
        <begin position="1"/>
        <end position="118"/>
    </location>
</feature>
<keyword evidence="4" id="KW-1185">Reference proteome</keyword>
<feature type="transmembrane region" description="Helical" evidence="2">
    <location>
        <begin position="289"/>
        <end position="308"/>
    </location>
</feature>
<comment type="caution">
    <text evidence="3">The sequence shown here is derived from an EMBL/GenBank/DDBJ whole genome shotgun (WGS) entry which is preliminary data.</text>
</comment>
<evidence type="ECO:0000256" key="1">
    <source>
        <dbReference type="SAM" id="MobiDB-lite"/>
    </source>
</evidence>
<keyword evidence="2" id="KW-0472">Membrane</keyword>
<reference evidence="3 4" key="1">
    <citation type="submission" date="2016-11" db="EMBL/GenBank/DDBJ databases">
        <authorList>
            <person name="Varghese N."/>
            <person name="Submissions S."/>
        </authorList>
    </citation>
    <scope>NUCLEOTIDE SEQUENCE [LARGE SCALE GENOMIC DNA]</scope>
    <source>
        <strain evidence="3 4">PA</strain>
    </source>
</reference>
<evidence type="ECO:0000313" key="4">
    <source>
        <dbReference type="Proteomes" id="UP000184390"/>
    </source>
</evidence>
<keyword evidence="2" id="KW-0812">Transmembrane</keyword>
<name>A0ABY1IB88_9ACTO</name>
<organism evidence="3 4">
    <name type="scientific">Actinomyces denticolens</name>
    <dbReference type="NCBI Taxonomy" id="52767"/>
    <lineage>
        <taxon>Bacteria</taxon>
        <taxon>Bacillati</taxon>
        <taxon>Actinomycetota</taxon>
        <taxon>Actinomycetes</taxon>
        <taxon>Actinomycetales</taxon>
        <taxon>Actinomycetaceae</taxon>
        <taxon>Actinomyces</taxon>
    </lineage>
</organism>
<accession>A0ABY1IB88</accession>
<sequence>MTPPIGRDRRPASERGPVNWGQSRPSKGSGGRRRTTWSEAEIIDADEDLGLGEDLGRAPRPGSGITDDAPSNADGPGAHRSEGPAPSSRSRNPRGTDWGVGRGRSTEPTPLQRARTPWPASVLRQRLAGIACALVGLLLATTSAMRLATAANDGHPWVPPWLVVVLGGAGLVSAAGYLAWAGGTPVRGEAQRWEPTVVDVAAGLTTGEVDVADPQRLLASGADSEPVGFAPAGAGPRVAVGSGPRPLMGTSTVDQSSQAPAGVAGAVGGFMLAAAVVCAIIALVLGPAWLIGTCALAIGGILALKLAGDWLGRI</sequence>
<keyword evidence="2" id="KW-1133">Transmembrane helix</keyword>
<dbReference type="Proteomes" id="UP000184390">
    <property type="component" value="Unassembled WGS sequence"/>
</dbReference>
<feature type="transmembrane region" description="Helical" evidence="2">
    <location>
        <begin position="160"/>
        <end position="180"/>
    </location>
</feature>
<feature type="transmembrane region" description="Helical" evidence="2">
    <location>
        <begin position="127"/>
        <end position="148"/>
    </location>
</feature>
<evidence type="ECO:0000313" key="3">
    <source>
        <dbReference type="EMBL" id="SHI92045.1"/>
    </source>
</evidence>